<dbReference type="EMBL" id="CAJHNH020003251">
    <property type="protein sequence ID" value="CAG5128890.1"/>
    <property type="molecule type" value="Genomic_DNA"/>
</dbReference>
<gene>
    <name evidence="2" type="ORF">CUNI_LOCUS14448</name>
</gene>
<evidence type="ECO:0000313" key="2">
    <source>
        <dbReference type="EMBL" id="CAG5128890.1"/>
    </source>
</evidence>
<keyword evidence="1" id="KW-0472">Membrane</keyword>
<keyword evidence="1" id="KW-1133">Transmembrane helix</keyword>
<evidence type="ECO:0000256" key="1">
    <source>
        <dbReference type="SAM" id="Phobius"/>
    </source>
</evidence>
<keyword evidence="1" id="KW-0812">Transmembrane</keyword>
<evidence type="ECO:0000313" key="3">
    <source>
        <dbReference type="Proteomes" id="UP000678393"/>
    </source>
</evidence>
<sequence length="100" mass="11360">MMPLDKSTTVAFRLAIFGMALTFMVMSCFLEWIIIDSGWLKCLYRAIAELRKVEPSKYKVVYKEIRTSDWPPIDQVTLPLSSHAVHSTNAHVGVNTSSIR</sequence>
<keyword evidence="3" id="KW-1185">Reference proteome</keyword>
<accession>A0A8S3ZMA2</accession>
<reference evidence="2" key="1">
    <citation type="submission" date="2021-04" db="EMBL/GenBank/DDBJ databases">
        <authorList>
            <consortium name="Molecular Ecology Group"/>
        </authorList>
    </citation>
    <scope>NUCLEOTIDE SEQUENCE</scope>
</reference>
<proteinExistence type="predicted"/>
<comment type="caution">
    <text evidence="2">The sequence shown here is derived from an EMBL/GenBank/DDBJ whole genome shotgun (WGS) entry which is preliminary data.</text>
</comment>
<dbReference type="PROSITE" id="PS51257">
    <property type="entry name" value="PROKAR_LIPOPROTEIN"/>
    <property type="match status" value="1"/>
</dbReference>
<dbReference type="Proteomes" id="UP000678393">
    <property type="component" value="Unassembled WGS sequence"/>
</dbReference>
<feature type="transmembrane region" description="Helical" evidence="1">
    <location>
        <begin position="12"/>
        <end position="35"/>
    </location>
</feature>
<protein>
    <submittedName>
        <fullName evidence="2">Uncharacterized protein</fullName>
    </submittedName>
</protein>
<dbReference type="OrthoDB" id="48943at2759"/>
<name>A0A8S3ZMA2_9EUPU</name>
<organism evidence="2 3">
    <name type="scientific">Candidula unifasciata</name>
    <dbReference type="NCBI Taxonomy" id="100452"/>
    <lineage>
        <taxon>Eukaryota</taxon>
        <taxon>Metazoa</taxon>
        <taxon>Spiralia</taxon>
        <taxon>Lophotrochozoa</taxon>
        <taxon>Mollusca</taxon>
        <taxon>Gastropoda</taxon>
        <taxon>Heterobranchia</taxon>
        <taxon>Euthyneura</taxon>
        <taxon>Panpulmonata</taxon>
        <taxon>Eupulmonata</taxon>
        <taxon>Stylommatophora</taxon>
        <taxon>Helicina</taxon>
        <taxon>Helicoidea</taxon>
        <taxon>Geomitridae</taxon>
        <taxon>Candidula</taxon>
    </lineage>
</organism>
<dbReference type="AlphaFoldDB" id="A0A8S3ZMA2"/>